<name>A0AAD9J8X9_9ANNE</name>
<evidence type="ECO:0000256" key="1">
    <source>
        <dbReference type="SAM" id="MobiDB-lite"/>
    </source>
</evidence>
<dbReference type="AlphaFoldDB" id="A0AAD9J8X9"/>
<reference evidence="2" key="1">
    <citation type="journal article" date="2023" name="Mol. Biol. Evol.">
        <title>Third-Generation Sequencing Reveals the Adaptive Role of the Epigenome in Three Deep-Sea Polychaetes.</title>
        <authorList>
            <person name="Perez M."/>
            <person name="Aroh O."/>
            <person name="Sun Y."/>
            <person name="Lan Y."/>
            <person name="Juniper S.K."/>
            <person name="Young C.R."/>
            <person name="Angers B."/>
            <person name="Qian P.Y."/>
        </authorList>
    </citation>
    <scope>NUCLEOTIDE SEQUENCE</scope>
    <source>
        <strain evidence="2">P08H-3</strain>
    </source>
</reference>
<evidence type="ECO:0000313" key="3">
    <source>
        <dbReference type="Proteomes" id="UP001208570"/>
    </source>
</evidence>
<feature type="region of interest" description="Disordered" evidence="1">
    <location>
        <begin position="94"/>
        <end position="124"/>
    </location>
</feature>
<keyword evidence="3" id="KW-1185">Reference proteome</keyword>
<dbReference type="Proteomes" id="UP001208570">
    <property type="component" value="Unassembled WGS sequence"/>
</dbReference>
<feature type="compositionally biased region" description="Basic and acidic residues" evidence="1">
    <location>
        <begin position="95"/>
        <end position="104"/>
    </location>
</feature>
<proteinExistence type="predicted"/>
<organism evidence="2 3">
    <name type="scientific">Paralvinella palmiformis</name>
    <dbReference type="NCBI Taxonomy" id="53620"/>
    <lineage>
        <taxon>Eukaryota</taxon>
        <taxon>Metazoa</taxon>
        <taxon>Spiralia</taxon>
        <taxon>Lophotrochozoa</taxon>
        <taxon>Annelida</taxon>
        <taxon>Polychaeta</taxon>
        <taxon>Sedentaria</taxon>
        <taxon>Canalipalpata</taxon>
        <taxon>Terebellida</taxon>
        <taxon>Terebelliformia</taxon>
        <taxon>Alvinellidae</taxon>
        <taxon>Paralvinella</taxon>
    </lineage>
</organism>
<evidence type="ECO:0000313" key="2">
    <source>
        <dbReference type="EMBL" id="KAK2148397.1"/>
    </source>
</evidence>
<sequence length="124" mass="13505">MLTRLVRSLSRRNGALLAAMFSLRMPNAMSWRHLDVPPSTSDGGSLRRIDLANIQDATAAEYGGTMVQGFQGDSVEGFSAGWAREVMEQAVSVGRESHRERMENRQQGIQGDVAPLVSTEPTDG</sequence>
<accession>A0AAD9J8X9</accession>
<comment type="caution">
    <text evidence="2">The sequence shown here is derived from an EMBL/GenBank/DDBJ whole genome shotgun (WGS) entry which is preliminary data.</text>
</comment>
<protein>
    <submittedName>
        <fullName evidence="2">Uncharacterized protein</fullName>
    </submittedName>
</protein>
<dbReference type="EMBL" id="JAODUP010000500">
    <property type="protein sequence ID" value="KAK2148397.1"/>
    <property type="molecule type" value="Genomic_DNA"/>
</dbReference>
<gene>
    <name evidence="2" type="ORF">LSH36_500g02045</name>
</gene>